<feature type="domain" description="ABC transmembrane type-1" evidence="13">
    <location>
        <begin position="761"/>
        <end position="1049"/>
    </location>
</feature>
<evidence type="ECO:0000313" key="14">
    <source>
        <dbReference type="EMBL" id="ORX81763.1"/>
    </source>
</evidence>
<keyword evidence="7" id="KW-0067">ATP-binding</keyword>
<feature type="region of interest" description="Disordered" evidence="10">
    <location>
        <begin position="1"/>
        <end position="38"/>
    </location>
</feature>
<feature type="transmembrane region" description="Helical" evidence="11">
    <location>
        <begin position="224"/>
        <end position="243"/>
    </location>
</feature>
<proteinExistence type="inferred from homology"/>
<feature type="transmembrane region" description="Helical" evidence="11">
    <location>
        <begin position="902"/>
        <end position="925"/>
    </location>
</feature>
<organism evidence="14 15">
    <name type="scientific">Basidiobolus meristosporus CBS 931.73</name>
    <dbReference type="NCBI Taxonomy" id="1314790"/>
    <lineage>
        <taxon>Eukaryota</taxon>
        <taxon>Fungi</taxon>
        <taxon>Fungi incertae sedis</taxon>
        <taxon>Zoopagomycota</taxon>
        <taxon>Entomophthoromycotina</taxon>
        <taxon>Basidiobolomycetes</taxon>
        <taxon>Basidiobolales</taxon>
        <taxon>Basidiobolaceae</taxon>
        <taxon>Basidiobolus</taxon>
    </lineage>
</organism>
<evidence type="ECO:0000256" key="10">
    <source>
        <dbReference type="SAM" id="MobiDB-lite"/>
    </source>
</evidence>
<dbReference type="Pfam" id="PF00664">
    <property type="entry name" value="ABC_membrane"/>
    <property type="match status" value="2"/>
</dbReference>
<dbReference type="CDD" id="cd18577">
    <property type="entry name" value="ABC_6TM_Pgp_ABCB1_D1_like"/>
    <property type="match status" value="1"/>
</dbReference>
<dbReference type="SMART" id="SM00382">
    <property type="entry name" value="AAA"/>
    <property type="match status" value="2"/>
</dbReference>
<evidence type="ECO:0000256" key="4">
    <source>
        <dbReference type="ARBA" id="ARBA00022692"/>
    </source>
</evidence>
<dbReference type="PROSITE" id="PS50893">
    <property type="entry name" value="ABC_TRANSPORTER_2"/>
    <property type="match status" value="2"/>
</dbReference>
<dbReference type="InterPro" id="IPR003593">
    <property type="entry name" value="AAA+_ATPase"/>
</dbReference>
<dbReference type="STRING" id="1314790.A0A1Y1X7M3"/>
<dbReference type="InterPro" id="IPR011527">
    <property type="entry name" value="ABC1_TM_dom"/>
</dbReference>
<dbReference type="SUPFAM" id="SSF90123">
    <property type="entry name" value="ABC transporter transmembrane region"/>
    <property type="match status" value="2"/>
</dbReference>
<feature type="transmembrane region" description="Helical" evidence="11">
    <location>
        <begin position="363"/>
        <end position="381"/>
    </location>
</feature>
<dbReference type="GO" id="GO:0015421">
    <property type="term" value="F:ABC-type oligopeptide transporter activity"/>
    <property type="evidence" value="ECO:0007669"/>
    <property type="project" value="TreeGrafter"/>
</dbReference>
<dbReference type="CDD" id="cd18578">
    <property type="entry name" value="ABC_6TM_Pgp_ABCB1_D2_like"/>
    <property type="match status" value="1"/>
</dbReference>
<feature type="transmembrane region" description="Helical" evidence="11">
    <location>
        <begin position="249"/>
        <end position="270"/>
    </location>
</feature>
<evidence type="ECO:0000256" key="3">
    <source>
        <dbReference type="ARBA" id="ARBA00022448"/>
    </source>
</evidence>
<dbReference type="InParanoid" id="A0A1Y1X7M3"/>
<feature type="transmembrane region" description="Helical" evidence="11">
    <location>
        <begin position="323"/>
        <end position="343"/>
    </location>
</feature>
<evidence type="ECO:0000256" key="11">
    <source>
        <dbReference type="SAM" id="Phobius"/>
    </source>
</evidence>
<dbReference type="FunFam" id="3.40.50.300:FF:000913">
    <property type="entry name" value="ABC multidrug transporter SitT"/>
    <property type="match status" value="1"/>
</dbReference>
<keyword evidence="6" id="KW-0547">Nucleotide-binding</keyword>
<dbReference type="Pfam" id="PF00005">
    <property type="entry name" value="ABC_tran"/>
    <property type="match status" value="2"/>
</dbReference>
<dbReference type="SUPFAM" id="SSF52540">
    <property type="entry name" value="P-loop containing nucleoside triphosphate hydrolases"/>
    <property type="match status" value="2"/>
</dbReference>
<evidence type="ECO:0000256" key="8">
    <source>
        <dbReference type="ARBA" id="ARBA00022989"/>
    </source>
</evidence>
<sequence length="1329" mass="146417">MHTQSGDGMSEAEKSCKNNDELGISLNEPNARNPEQSKQLDKVIIEPISILGEQQRRFVEEQNEDTLATGSPSRRAGYFSLYRYSTAFDKLLLIVGVVCALGAGVPLPLIGILFGDLINDFSRQFSETSSPLSAYQASIFKEAVNDKVLKLIYVAIGYFLLTYTYTVCWSLIGERLTRKLRENYLRAVLRQNIAYFNKLGAGEVVSSRITSDTQTIQNGTSEKVGIFIQSISYFLAAFTVGFVKNATLTGIMFSVVPVFIVVMVGGSFVISKYTARVSDQHSKASTLAEEVFANVRVAQAFNSQDRLSALYDHYLTLAQRQGLLKAIAGALMLGGIFFVAYSANALAFWEGSRLIVSSSLEGAGTVYTVIFLVLDSSFVIGQFSPFLQTFSLASGAGQKLFQTIDRVSPIDSSSSEGVKPTECQGTIEFRQVSFCYPSRPDIKVLKGIDLDVPCGKTTAIVGVSGSGKSTIVSLLERFYDPTEGDIYLDGINIKDLNIHWLRCQMSLVMQTPVLFNTSIMDNIAHGLLHSKRNQESRDKIEELCVVAARQANAHTFISKLPMGYNTIVGEGGLLLSGGQKQRIALARAMVADPTVLLLDEATSALDTQSERLIQDALEHATKDRTTIIIAHRLTTIRKADNIVVMAEGKVIEQGSHDELIARQSAYYQLVETQRFSYEALDSDTTDEELVLTEKAATQYPREKGEFIVDHKSGVTSEKSYMADESVSLTPVKETETPRQFGTSTIIKRMMATSRPEALFVLAGVITSIIIGGVYSVEAVLFAQMIKALSQTENPTQLRHDVDFYSFWFFMIAVVVLFAYSINGSAFGWVSERLLWRIRSMSFRSIVSQDMAWFDDEAHSTGTLISMINTDANYMGGLTGVVIGTVFSIITNLIAGITLAHVVAWKIAIVVLAAVPVMLASGFLRVRIVALFHQRHQTAYVKSAALASEAIGAIQTVVALTRESDVCRLYHESLEGPYRDSLRSIMTGNFWLALGYSISYLIYSLAYWWGSQLISRGEYTSTEFFIVLPALLFSAQASGQMFSLAPDLTKAKIAAGNVFQLLDQKPQIDSQPTAVIQTKGIETKGAITLKDVHFRYPSRPETPVLQGLSITIKPGQFCAFVGESGCGKSTVISLIERFYDPLSGQVVVDDEDIRTHDIRAHRSRIALVSQEPVLYQGSIRFNVLLGTDRDDIAQEDVERVCKQANIHDYVMSLPNGYDTECGTKGSQFSGGQRQRIAIARALIRDPKILLLDEATSALDSHSEKLVQSALNKAASGRTTIAVAHRLSTIQNADRIFVFEGGRILEEGSHQELMAMKKKYFTMVQHQNLGE</sequence>
<dbReference type="InterPro" id="IPR027417">
    <property type="entry name" value="P-loop_NTPase"/>
</dbReference>
<comment type="similarity">
    <text evidence="2">Belongs to the ABC transporter superfamily. ABCB family. Multidrug resistance exporter (TC 3.A.1.201) subfamily.</text>
</comment>
<keyword evidence="4 11" id="KW-0812">Transmembrane</keyword>
<feature type="domain" description="ABC transmembrane type-1" evidence="13">
    <location>
        <begin position="94"/>
        <end position="392"/>
    </location>
</feature>
<dbReference type="PROSITE" id="PS50929">
    <property type="entry name" value="ABC_TM1F"/>
    <property type="match status" value="2"/>
</dbReference>
<feature type="transmembrane region" description="Helical" evidence="11">
    <location>
        <begin position="873"/>
        <end position="896"/>
    </location>
</feature>
<dbReference type="EMBL" id="MCFE01000692">
    <property type="protein sequence ID" value="ORX81763.1"/>
    <property type="molecule type" value="Genomic_DNA"/>
</dbReference>
<reference evidence="14 15" key="1">
    <citation type="submission" date="2016-07" db="EMBL/GenBank/DDBJ databases">
        <title>Pervasive Adenine N6-methylation of Active Genes in Fungi.</title>
        <authorList>
            <consortium name="DOE Joint Genome Institute"/>
            <person name="Mondo S.J."/>
            <person name="Dannebaum R.O."/>
            <person name="Kuo R.C."/>
            <person name="Labutti K."/>
            <person name="Haridas S."/>
            <person name="Kuo A."/>
            <person name="Salamov A."/>
            <person name="Ahrendt S.R."/>
            <person name="Lipzen A."/>
            <person name="Sullivan W."/>
            <person name="Andreopoulos W.B."/>
            <person name="Clum A."/>
            <person name="Lindquist E."/>
            <person name="Daum C."/>
            <person name="Ramamoorthy G.K."/>
            <person name="Gryganskyi A."/>
            <person name="Culley D."/>
            <person name="Magnuson J.K."/>
            <person name="James T.Y."/>
            <person name="O'Malley M.A."/>
            <person name="Stajich J.E."/>
            <person name="Spatafora J.W."/>
            <person name="Visel A."/>
            <person name="Grigoriev I.V."/>
        </authorList>
    </citation>
    <scope>NUCLEOTIDE SEQUENCE [LARGE SCALE GENOMIC DNA]</scope>
    <source>
        <strain evidence="14 15">CBS 931.73</strain>
    </source>
</reference>
<feature type="domain" description="ABC transporter" evidence="12">
    <location>
        <begin position="1086"/>
        <end position="1324"/>
    </location>
</feature>
<feature type="transmembrane region" description="Helical" evidence="11">
    <location>
        <begin position="91"/>
        <end position="114"/>
    </location>
</feature>
<dbReference type="InterPro" id="IPR036640">
    <property type="entry name" value="ABC1_TM_sf"/>
</dbReference>
<feature type="compositionally biased region" description="Basic and acidic residues" evidence="10">
    <location>
        <begin position="11"/>
        <end position="20"/>
    </location>
</feature>
<dbReference type="PANTHER" id="PTHR43394:SF11">
    <property type="entry name" value="ATP-BINDING CASSETTE TRANSPORTER"/>
    <property type="match status" value="1"/>
</dbReference>
<dbReference type="GO" id="GO:0005743">
    <property type="term" value="C:mitochondrial inner membrane"/>
    <property type="evidence" value="ECO:0007669"/>
    <property type="project" value="TreeGrafter"/>
</dbReference>
<dbReference type="Gene3D" id="1.20.1560.10">
    <property type="entry name" value="ABC transporter type 1, transmembrane domain"/>
    <property type="match status" value="1"/>
</dbReference>
<evidence type="ECO:0000256" key="1">
    <source>
        <dbReference type="ARBA" id="ARBA00004141"/>
    </source>
</evidence>
<dbReference type="Proteomes" id="UP000193498">
    <property type="component" value="Unassembled WGS sequence"/>
</dbReference>
<feature type="domain" description="ABC transporter" evidence="12">
    <location>
        <begin position="427"/>
        <end position="672"/>
    </location>
</feature>
<name>A0A1Y1X7M3_9FUNG</name>
<dbReference type="GO" id="GO:0016887">
    <property type="term" value="F:ATP hydrolysis activity"/>
    <property type="evidence" value="ECO:0007669"/>
    <property type="project" value="InterPro"/>
</dbReference>
<dbReference type="FunFam" id="1.20.1560.10:FF:000057">
    <property type="entry name" value="ABC multidrug transporter SitT"/>
    <property type="match status" value="1"/>
</dbReference>
<gene>
    <name evidence="14" type="ORF">K493DRAFT_292594</name>
</gene>
<dbReference type="InterPro" id="IPR039421">
    <property type="entry name" value="Type_1_exporter"/>
</dbReference>
<dbReference type="InterPro" id="IPR017871">
    <property type="entry name" value="ABC_transporter-like_CS"/>
</dbReference>
<keyword evidence="15" id="KW-1185">Reference proteome</keyword>
<evidence type="ECO:0000256" key="7">
    <source>
        <dbReference type="ARBA" id="ARBA00022840"/>
    </source>
</evidence>
<keyword evidence="9 11" id="KW-0472">Membrane</keyword>
<dbReference type="PROSITE" id="PS00211">
    <property type="entry name" value="ABC_TRANSPORTER_1"/>
    <property type="match status" value="2"/>
</dbReference>
<evidence type="ECO:0000313" key="15">
    <source>
        <dbReference type="Proteomes" id="UP000193498"/>
    </source>
</evidence>
<evidence type="ECO:0000259" key="13">
    <source>
        <dbReference type="PROSITE" id="PS50929"/>
    </source>
</evidence>
<keyword evidence="3" id="KW-0813">Transport</keyword>
<dbReference type="PANTHER" id="PTHR43394">
    <property type="entry name" value="ATP-DEPENDENT PERMEASE MDL1, MITOCHONDRIAL"/>
    <property type="match status" value="1"/>
</dbReference>
<dbReference type="CDD" id="cd03249">
    <property type="entry name" value="ABC_MTABC3_MDL1_MDL2"/>
    <property type="match status" value="2"/>
</dbReference>
<dbReference type="Gene3D" id="3.40.50.300">
    <property type="entry name" value="P-loop containing nucleotide triphosphate hydrolases"/>
    <property type="match status" value="2"/>
</dbReference>
<feature type="transmembrane region" description="Helical" evidence="11">
    <location>
        <begin position="805"/>
        <end position="829"/>
    </location>
</feature>
<feature type="transmembrane region" description="Helical" evidence="11">
    <location>
        <begin position="988"/>
        <end position="1008"/>
    </location>
</feature>
<evidence type="ECO:0000259" key="12">
    <source>
        <dbReference type="PROSITE" id="PS50893"/>
    </source>
</evidence>
<evidence type="ECO:0000256" key="2">
    <source>
        <dbReference type="ARBA" id="ARBA00007577"/>
    </source>
</evidence>
<dbReference type="InterPro" id="IPR003439">
    <property type="entry name" value="ABC_transporter-like_ATP-bd"/>
</dbReference>
<feature type="transmembrane region" description="Helical" evidence="11">
    <location>
        <begin position="757"/>
        <end position="785"/>
    </location>
</feature>
<evidence type="ECO:0000256" key="9">
    <source>
        <dbReference type="ARBA" id="ARBA00023136"/>
    </source>
</evidence>
<dbReference type="GO" id="GO:0090374">
    <property type="term" value="P:oligopeptide export from mitochondrion"/>
    <property type="evidence" value="ECO:0007669"/>
    <property type="project" value="TreeGrafter"/>
</dbReference>
<comment type="caution">
    <text evidence="14">The sequence shown here is derived from an EMBL/GenBank/DDBJ whole genome shotgun (WGS) entry which is preliminary data.</text>
</comment>
<accession>A0A1Y1X7M3</accession>
<evidence type="ECO:0000256" key="6">
    <source>
        <dbReference type="ARBA" id="ARBA00022741"/>
    </source>
</evidence>
<comment type="subcellular location">
    <subcellularLocation>
        <location evidence="1">Membrane</location>
        <topology evidence="1">Multi-pass membrane protein</topology>
    </subcellularLocation>
</comment>
<dbReference type="GO" id="GO:0005524">
    <property type="term" value="F:ATP binding"/>
    <property type="evidence" value="ECO:0007669"/>
    <property type="project" value="UniProtKB-KW"/>
</dbReference>
<feature type="compositionally biased region" description="Polar residues" evidence="10">
    <location>
        <begin position="27"/>
        <end position="37"/>
    </location>
</feature>
<dbReference type="OrthoDB" id="6500128at2759"/>
<protein>
    <submittedName>
        <fullName evidence="14">Leptomycin B resistance protein pmd1</fullName>
    </submittedName>
</protein>
<feature type="transmembrane region" description="Helical" evidence="11">
    <location>
        <begin position="151"/>
        <end position="172"/>
    </location>
</feature>
<dbReference type="FunFam" id="3.40.50.300:FF:000251">
    <property type="entry name" value="ABC transporter B family member 19"/>
    <property type="match status" value="1"/>
</dbReference>
<evidence type="ECO:0000256" key="5">
    <source>
        <dbReference type="ARBA" id="ARBA00022737"/>
    </source>
</evidence>
<keyword evidence="8 11" id="KW-1133">Transmembrane helix</keyword>
<keyword evidence="5" id="KW-0677">Repeat</keyword>